<feature type="compositionally biased region" description="Basic and acidic residues" evidence="1">
    <location>
        <begin position="436"/>
        <end position="447"/>
    </location>
</feature>
<feature type="region of interest" description="Disordered" evidence="1">
    <location>
        <begin position="436"/>
        <end position="466"/>
    </location>
</feature>
<proteinExistence type="predicted"/>
<dbReference type="RefSeq" id="XP_002680862.1">
    <property type="nucleotide sequence ID" value="XM_002680816.1"/>
</dbReference>
<feature type="compositionally biased region" description="Acidic residues" evidence="1">
    <location>
        <begin position="448"/>
        <end position="463"/>
    </location>
</feature>
<evidence type="ECO:0000256" key="1">
    <source>
        <dbReference type="SAM" id="MobiDB-lite"/>
    </source>
</evidence>
<feature type="region of interest" description="Disordered" evidence="1">
    <location>
        <begin position="17"/>
        <end position="44"/>
    </location>
</feature>
<dbReference type="SUPFAM" id="SSF48452">
    <property type="entry name" value="TPR-like"/>
    <property type="match status" value="1"/>
</dbReference>
<dbReference type="OrthoDB" id="10252996at2759"/>
<dbReference type="OMA" id="WCEMRDI"/>
<dbReference type="InterPro" id="IPR011990">
    <property type="entry name" value="TPR-like_helical_dom_sf"/>
</dbReference>
<dbReference type="GeneID" id="8861519"/>
<evidence type="ECO:0000313" key="2">
    <source>
        <dbReference type="EMBL" id="EFC48118.1"/>
    </source>
</evidence>
<keyword evidence="3" id="KW-1185">Reference proteome</keyword>
<accession>D2V4L0</accession>
<gene>
    <name evidence="2" type="ORF">NAEGRDRAFT_63828</name>
</gene>
<sequence length="2060" mass="236963">MLSVTKSISLSVSDDSKINITSSSNNNNNNTTATQTKHRSLKEHQHKYHNRFLSDASTITTTTYAGLNSNFSPNVSFVSLNPQQNITYIITNKSNSKTESDHDLNSVIEEGAETERILDLHNGYGDANTIVLDQKWSLFRDVRVLNEQLDNLIGKYYKDDDRDPTCATTEEYETLLANEMTKRLEIAQIHREHKQFAESFAQLSRVEELATNNQYGKFVPKIELLHSKCLFLKSIILKQKKKVDDANEYLESAQEKTDALLQSVAPSDFICSNSPSFIVLSTRILHSEILLCLAEEMINSQDMSEIIKPTFNSLEMTISEKKYLYKVLASFLVPALRDLTSYTSTGFVSVLNLEVFLLIVYYMGICLRALSEMELAKRVLHLVNRLGKGSTLIFSSMEEIDMPEDACSENFSELELEIYGKMDKVLKEIEQKEKTNTDLPKKSKWQEDSDESDSESDWGDEIDFNSAPKSSLAGILFGDKTDDRESKDEENDLFEEEFFPNKYRLFKSRTYKEELMLPEVVLTKGLIGGKSFHEGKRELLLWFQSLIPKKVKDQNVIDSCSRDDLTNFLLSRLEKRVQSYDFSMEFIENFYEICYRLIHIAKEQITTQSILVKFFENMTPEVVNKLALNERAYLFHICVDLLKSANSTRLFNLEDPKQSAQYTEMISLLFNAYPTQRASIIVLQCEIQIKYHIFQLETGMFPDFDSISEVFTTLAMIFNEVFDIPEEGMENNALFYSVVDQKIRDAPIFVGSSTMGTTFNSPYFSFPSLCDCGALIVTLLELYDSTLRKHAGSETWIPQFRHPLLSSHERIAVMFSKFYSRMGISKNKAYVAYSLGSFWAKQGDSDMTRLGECALFESVYLFQKCPPLCVGIPTIVSAEALKAMRKFGDALYSNRKPQYASIIYEMYTQNYRLLSSDHDYKFIDELAALAVKSDDWSRSIRYYTILNEKACRDKRVAVIANISSKLSALFMEKGEFRNAERVKRDALETIKSLSSSFDFKMELEIDYAKLLLNGGNLERCVNICLGLIQSSLSIKNPDLYITLAEAYLKKKWFKECERVLKELEMIMENNFMQLQQQQEMRLLEIITKYYMKRSMFGNSIETINIALYRCNRTFSTLAQLFKLKGKILMSVAKWSHPISFPNELIPSEKDRLSILTLIQKSEVLRDAPKEKYLYSKRPVYDSLAIIISDSVDCFQKAKKYYEACSNEISLAKMDILIAQVLVDYMFTPVTVMSKKPEDYLDLCSNDSKMTYIDLEEVFNDYIEPTLDVAVTASDVFMCMDVNLTAAECRYLQGRTHSSKKYWCEMRDIFFTLFVDNSSQVVVSSGATPAMLEKILLLLKRCVRLLLLFETTFINTNIGVFDTFYILSMEYEMSLKRTQEPTCLSIEQNDAKVTRISCFIDPELLDKNKPYEGLNKVNTPSTLTLPLKGFSFSSMLRSPTLKSSLDATYKIEPKEDSHRTHLKHRVCERLFYCLLSMKFDRRKYPGEIDGQLRFKNQQSMRRLYNLMNAVRESKLSTHKKRSFYNKSSKLSNDSTKTINSIELLDSSNLTLLPGDKSVVESLLSTFNESKGVLISGTLKNTMNLQVIDANTHNANVQKQASLAPCLTPLKRAFKKLKKTKCFERIVLLSHFDNVISFYIPNLLQKKFVSFGGKLFLNTEHDVAKVNDTFDPNASFSRLLGSVSTNIFYKTIHSMEKTEDVSMSEFIKAIITESMRDKKEKIMNKSNIAMLKDHFSSINDILSYKPDPVQFLENAEYMKRNGFDKFNYCSSMNQKTSTFTKKKSVPMPKPEMIPTPSTPITLIAPTSLQAIPWELIFEENAVRCMSIRDILTRSKKRVESGFVPKNKTRPKFFCFYSSDDPKFIQSAEDERKYWIWSNVMCEKLHLVPTCETRENDDVKINMPFHIPIVKYGKKPSSKSYKKKYEHIEFLKLSKVLSDIPRVIKSVESSIEDDQYPVFLFPWTDLLDATSLHLQITQSLPSSMMTFVPDGCYRKFVEFLMVMYECYWSETTSLPMQPLTSNTSSTGSSPEPAPELKLTKFLTQCLSILRNEKEYSMPLIMFP</sequence>
<dbReference type="STRING" id="5762.D2V4L0"/>
<dbReference type="InParanoid" id="D2V4L0"/>
<dbReference type="Proteomes" id="UP000006671">
    <property type="component" value="Unassembled WGS sequence"/>
</dbReference>
<dbReference type="KEGG" id="ngr:NAEGRDRAFT_63828"/>
<protein>
    <submittedName>
        <fullName evidence="2">Predicted protein</fullName>
    </submittedName>
</protein>
<dbReference type="EMBL" id="GG738852">
    <property type="protein sequence ID" value="EFC48118.1"/>
    <property type="molecule type" value="Genomic_DNA"/>
</dbReference>
<reference evidence="2 3" key="1">
    <citation type="journal article" date="2010" name="Cell">
        <title>The genome of Naegleria gruberi illuminates early eukaryotic versatility.</title>
        <authorList>
            <person name="Fritz-Laylin L.K."/>
            <person name="Prochnik S.E."/>
            <person name="Ginger M.L."/>
            <person name="Dacks J.B."/>
            <person name="Carpenter M.L."/>
            <person name="Field M.C."/>
            <person name="Kuo A."/>
            <person name="Paredez A."/>
            <person name="Chapman J."/>
            <person name="Pham J."/>
            <person name="Shu S."/>
            <person name="Neupane R."/>
            <person name="Cipriano M."/>
            <person name="Mancuso J."/>
            <person name="Tu H."/>
            <person name="Salamov A."/>
            <person name="Lindquist E."/>
            <person name="Shapiro H."/>
            <person name="Lucas S."/>
            <person name="Grigoriev I.V."/>
            <person name="Cande W.Z."/>
            <person name="Fulton C."/>
            <person name="Rokhsar D.S."/>
            <person name="Dawson S.C."/>
        </authorList>
    </citation>
    <scope>NUCLEOTIDE SEQUENCE [LARGE SCALE GENOMIC DNA]</scope>
    <source>
        <strain evidence="2 3">NEG-M</strain>
    </source>
</reference>
<organism evidence="3">
    <name type="scientific">Naegleria gruberi</name>
    <name type="common">Amoeba</name>
    <dbReference type="NCBI Taxonomy" id="5762"/>
    <lineage>
        <taxon>Eukaryota</taxon>
        <taxon>Discoba</taxon>
        <taxon>Heterolobosea</taxon>
        <taxon>Tetramitia</taxon>
        <taxon>Eutetramitia</taxon>
        <taxon>Vahlkampfiidae</taxon>
        <taxon>Naegleria</taxon>
    </lineage>
</organism>
<feature type="compositionally biased region" description="Low complexity" evidence="1">
    <location>
        <begin position="18"/>
        <end position="32"/>
    </location>
</feature>
<evidence type="ECO:0000313" key="3">
    <source>
        <dbReference type="Proteomes" id="UP000006671"/>
    </source>
</evidence>
<dbReference type="VEuPathDB" id="AmoebaDB:NAEGRDRAFT_63828"/>
<name>D2V4L0_NAEGR</name>